<dbReference type="SUPFAM" id="SSF117839">
    <property type="entry name" value="WWE domain"/>
    <property type="match status" value="2"/>
</dbReference>
<dbReference type="GO" id="GO:0007219">
    <property type="term" value="P:Notch signaling pathway"/>
    <property type="evidence" value="ECO:0007669"/>
    <property type="project" value="UniProtKB-KW"/>
</dbReference>
<evidence type="ECO:0000256" key="2">
    <source>
        <dbReference type="ARBA" id="ARBA00004906"/>
    </source>
</evidence>
<feature type="domain" description="WWE" evidence="13">
    <location>
        <begin position="79"/>
        <end position="157"/>
    </location>
</feature>
<dbReference type="Gene3D" id="3.30.40.10">
    <property type="entry name" value="Zinc/RING finger domain, C3HC4 (zinc finger)"/>
    <property type="match status" value="1"/>
</dbReference>
<dbReference type="OrthoDB" id="2449614at2759"/>
<dbReference type="EC" id="2.3.2.27" evidence="11"/>
<dbReference type="InterPro" id="IPR039399">
    <property type="entry name" value="Deltex_C_sf"/>
</dbReference>
<comment type="similarity">
    <text evidence="3 11">Belongs to the Deltex family.</text>
</comment>
<evidence type="ECO:0000256" key="6">
    <source>
        <dbReference type="ARBA" id="ARBA00022737"/>
    </source>
</evidence>
<dbReference type="Gene3D" id="3.30.390.130">
    <property type="match status" value="1"/>
</dbReference>
<sequence length="557" mass="63787">MADNKSMWKFVVWERMNKTGKWCPYSAEVCQLIEQSYKKELEETSLGDADENLKIYSVNFKDMVQVSSVTGTKSTIRRRLCDNMNMFCSGFTWQWNGDHDSWYSYEVDVNDFIEKAYNEGLKNVTLKKVFRGYNYEIDFAKMVQINKQTKRKRPIRRNQNLSPFPVANTTDICGKNEDNTIDSATNTLKDINYSDLSNEIPGTTALFDQVNRYMRNVKRTYNMDDANDNSVLKETGGSEDMKNSNDTVICEATQNVFDNQPISSGFSTTAALVNGRPWYDRKPPHTPQSKLKPVPGIEPLAVNGRKIKKKRKVRLENISEADFGIEDILNEYTVVMEANSSNDVKDEDCIICCEPLSGGSSYDDDTSVSKLKECPHAFHKSCLIAMYNSGPKDKCLQCPICKKIYGVKYGIQPSGNMIYHVLPYSLPGYPECDTIRIIYDIPSGTQGPEHPMPGRKYTVRGFPRHCYLPDNEMGRKVLRLLVKAWKRRLIFTIGRSSTTGEENTVTWNEIHHKTEFGYNRRGHGFPDPNYFSNVLSELEAHGIKDDEVYLWYPAEEL</sequence>
<dbReference type="SUPFAM" id="SSF57850">
    <property type="entry name" value="RING/U-box"/>
    <property type="match status" value="1"/>
</dbReference>
<dbReference type="Gene3D" id="3.30.720.50">
    <property type="match status" value="2"/>
</dbReference>
<reference evidence="14" key="1">
    <citation type="submission" date="2020-08" db="EMBL/GenBank/DDBJ databases">
        <title>Multicomponent nature underlies the extraordinary mechanical properties of spider dragline silk.</title>
        <authorList>
            <person name="Kono N."/>
            <person name="Nakamura H."/>
            <person name="Mori M."/>
            <person name="Yoshida Y."/>
            <person name="Ohtoshi R."/>
            <person name="Malay A.D."/>
            <person name="Moran D.A.P."/>
            <person name="Tomita M."/>
            <person name="Numata K."/>
            <person name="Arakawa K."/>
        </authorList>
    </citation>
    <scope>NUCLEOTIDE SEQUENCE</scope>
</reference>
<keyword evidence="7 10" id="KW-0863">Zinc-finger</keyword>
<evidence type="ECO:0000256" key="1">
    <source>
        <dbReference type="ARBA" id="ARBA00000900"/>
    </source>
</evidence>
<evidence type="ECO:0000256" key="10">
    <source>
        <dbReference type="PROSITE-ProRule" id="PRU00175"/>
    </source>
</evidence>
<feature type="domain" description="WWE" evidence="13">
    <location>
        <begin position="1"/>
        <end position="78"/>
    </location>
</feature>
<dbReference type="CDD" id="cd09633">
    <property type="entry name" value="Deltex_C"/>
    <property type="match status" value="1"/>
</dbReference>
<protein>
    <recommendedName>
        <fullName evidence="11">E3 ubiquitin-protein ligase</fullName>
        <ecNumber evidence="11">2.3.2.27</ecNumber>
    </recommendedName>
</protein>
<comment type="subcellular location">
    <subcellularLocation>
        <location evidence="11">Cytoplasm</location>
    </subcellularLocation>
</comment>
<comment type="catalytic activity">
    <reaction evidence="1 11">
        <text>S-ubiquitinyl-[E2 ubiquitin-conjugating enzyme]-L-cysteine + [acceptor protein]-L-lysine = [E2 ubiquitin-conjugating enzyme]-L-cysteine + N(6)-ubiquitinyl-[acceptor protein]-L-lysine.</text>
        <dbReference type="EC" id="2.3.2.27"/>
    </reaction>
</comment>
<dbReference type="GO" id="GO:0005737">
    <property type="term" value="C:cytoplasm"/>
    <property type="evidence" value="ECO:0007669"/>
    <property type="project" value="UniProtKB-SubCell"/>
</dbReference>
<dbReference type="GO" id="GO:0008270">
    <property type="term" value="F:zinc ion binding"/>
    <property type="evidence" value="ECO:0007669"/>
    <property type="project" value="UniProtKB-KW"/>
</dbReference>
<dbReference type="GO" id="GO:0016567">
    <property type="term" value="P:protein ubiquitination"/>
    <property type="evidence" value="ECO:0007669"/>
    <property type="project" value="UniProtKB-UniRule"/>
</dbReference>
<dbReference type="SMART" id="SM00678">
    <property type="entry name" value="WWE"/>
    <property type="match status" value="2"/>
</dbReference>
<evidence type="ECO:0000256" key="3">
    <source>
        <dbReference type="ARBA" id="ARBA00009413"/>
    </source>
</evidence>
<dbReference type="FunFam" id="3.30.390.130:FF:000001">
    <property type="entry name" value="Probable E3 ubiquitin-protein ligase DTX3"/>
    <property type="match status" value="1"/>
</dbReference>
<keyword evidence="4 11" id="KW-0808">Transferase</keyword>
<keyword evidence="15" id="KW-1185">Reference proteome</keyword>
<keyword evidence="6" id="KW-0677">Repeat</keyword>
<dbReference type="InterPro" id="IPR004170">
    <property type="entry name" value="WWE_dom"/>
</dbReference>
<organism evidence="14 15">
    <name type="scientific">Nephila pilipes</name>
    <name type="common">Giant wood spider</name>
    <name type="synonym">Nephila maculata</name>
    <dbReference type="NCBI Taxonomy" id="299642"/>
    <lineage>
        <taxon>Eukaryota</taxon>
        <taxon>Metazoa</taxon>
        <taxon>Ecdysozoa</taxon>
        <taxon>Arthropoda</taxon>
        <taxon>Chelicerata</taxon>
        <taxon>Arachnida</taxon>
        <taxon>Araneae</taxon>
        <taxon>Araneomorphae</taxon>
        <taxon>Entelegynae</taxon>
        <taxon>Araneoidea</taxon>
        <taxon>Nephilidae</taxon>
        <taxon>Nephila</taxon>
    </lineage>
</organism>
<dbReference type="InterPro" id="IPR039396">
    <property type="entry name" value="Deltex_C"/>
</dbReference>
<evidence type="ECO:0000256" key="9">
    <source>
        <dbReference type="ARBA" id="ARBA00022976"/>
    </source>
</evidence>
<evidence type="ECO:0000313" key="15">
    <source>
        <dbReference type="Proteomes" id="UP000887013"/>
    </source>
</evidence>
<feature type="domain" description="RING-type" evidence="12">
    <location>
        <begin position="349"/>
        <end position="402"/>
    </location>
</feature>
<dbReference type="InterPro" id="IPR018123">
    <property type="entry name" value="WWE-dom_subgr"/>
</dbReference>
<dbReference type="InterPro" id="IPR001841">
    <property type="entry name" value="Znf_RING"/>
</dbReference>
<dbReference type="InterPro" id="IPR037197">
    <property type="entry name" value="WWE_dom_sf"/>
</dbReference>
<keyword evidence="11" id="KW-0963">Cytoplasm</keyword>
<dbReference type="InterPro" id="IPR039398">
    <property type="entry name" value="Deltex_fam"/>
</dbReference>
<gene>
    <name evidence="14" type="primary">dtx1</name>
    <name evidence="14" type="ORF">NPIL_40431</name>
</gene>
<dbReference type="EMBL" id="BMAW01121985">
    <property type="protein sequence ID" value="GFT96809.1"/>
    <property type="molecule type" value="Genomic_DNA"/>
</dbReference>
<dbReference type="Proteomes" id="UP000887013">
    <property type="component" value="Unassembled WGS sequence"/>
</dbReference>
<keyword evidence="5 11" id="KW-0479">Metal-binding</keyword>
<evidence type="ECO:0000256" key="8">
    <source>
        <dbReference type="ARBA" id="ARBA00022833"/>
    </source>
</evidence>
<keyword evidence="9" id="KW-0914">Notch signaling pathway</keyword>
<dbReference type="GO" id="GO:0061630">
    <property type="term" value="F:ubiquitin protein ligase activity"/>
    <property type="evidence" value="ECO:0007669"/>
    <property type="project" value="UniProtKB-UniRule"/>
</dbReference>
<dbReference type="PANTHER" id="PTHR12622">
    <property type="entry name" value="DELTEX-RELATED"/>
    <property type="match status" value="1"/>
</dbReference>
<dbReference type="Pfam" id="PF18102">
    <property type="entry name" value="DTC"/>
    <property type="match status" value="1"/>
</dbReference>
<comment type="caution">
    <text evidence="14">The sequence shown here is derived from an EMBL/GenBank/DDBJ whole genome shotgun (WGS) entry which is preliminary data.</text>
</comment>
<evidence type="ECO:0000259" key="12">
    <source>
        <dbReference type="PROSITE" id="PS50089"/>
    </source>
</evidence>
<comment type="pathway">
    <text evidence="2 11">Protein modification; protein ubiquitination.</text>
</comment>
<dbReference type="InterPro" id="IPR013083">
    <property type="entry name" value="Znf_RING/FYVE/PHD"/>
</dbReference>
<evidence type="ECO:0000313" key="14">
    <source>
        <dbReference type="EMBL" id="GFT96809.1"/>
    </source>
</evidence>
<dbReference type="PROSITE" id="PS50089">
    <property type="entry name" value="ZF_RING_2"/>
    <property type="match status" value="1"/>
</dbReference>
<name>A0A8X6Q3B6_NEPPI</name>
<evidence type="ECO:0000256" key="11">
    <source>
        <dbReference type="RuleBase" id="RU367105"/>
    </source>
</evidence>
<evidence type="ECO:0000256" key="7">
    <source>
        <dbReference type="ARBA" id="ARBA00022771"/>
    </source>
</evidence>
<dbReference type="SMART" id="SM00184">
    <property type="entry name" value="RING"/>
    <property type="match status" value="1"/>
</dbReference>
<dbReference type="PROSITE" id="PS50918">
    <property type="entry name" value="WWE"/>
    <property type="match status" value="2"/>
</dbReference>
<keyword evidence="8 11" id="KW-0862">Zinc</keyword>
<accession>A0A8X6Q3B6</accession>
<evidence type="ECO:0000256" key="5">
    <source>
        <dbReference type="ARBA" id="ARBA00022723"/>
    </source>
</evidence>
<evidence type="ECO:0000256" key="4">
    <source>
        <dbReference type="ARBA" id="ARBA00022679"/>
    </source>
</evidence>
<dbReference type="Pfam" id="PF02825">
    <property type="entry name" value="WWE"/>
    <property type="match status" value="2"/>
</dbReference>
<dbReference type="AlphaFoldDB" id="A0A8X6Q3B6"/>
<evidence type="ECO:0000259" key="13">
    <source>
        <dbReference type="PROSITE" id="PS50918"/>
    </source>
</evidence>
<proteinExistence type="inferred from homology"/>